<feature type="domain" description="PKD/Chitinase" evidence="1">
    <location>
        <begin position="710"/>
        <end position="797"/>
    </location>
</feature>
<dbReference type="PROSITE" id="PS00018">
    <property type="entry name" value="EF_HAND_1"/>
    <property type="match status" value="1"/>
</dbReference>
<evidence type="ECO:0000259" key="1">
    <source>
        <dbReference type="SMART" id="SM00089"/>
    </source>
</evidence>
<dbReference type="Pfam" id="PF04151">
    <property type="entry name" value="PPC"/>
    <property type="match status" value="2"/>
</dbReference>
<dbReference type="Gene3D" id="2.60.120.380">
    <property type="match status" value="5"/>
</dbReference>
<dbReference type="EMBL" id="BAER01000049">
    <property type="protein sequence ID" value="GAC33175.1"/>
    <property type="molecule type" value="Genomic_DNA"/>
</dbReference>
<dbReference type="InterPro" id="IPR029865">
    <property type="entry name" value="KIAA0319-like"/>
</dbReference>
<dbReference type="RefSeq" id="WP_007104958.1">
    <property type="nucleotide sequence ID" value="NZ_BAER01000049.1"/>
</dbReference>
<feature type="domain" description="PKD/Chitinase" evidence="1">
    <location>
        <begin position="903"/>
        <end position="997"/>
    </location>
</feature>
<dbReference type="PANTHER" id="PTHR46182">
    <property type="entry name" value="FI19480P1"/>
    <property type="match status" value="1"/>
</dbReference>
<dbReference type="InterPro" id="IPR002859">
    <property type="entry name" value="PKD/REJ-like"/>
</dbReference>
<dbReference type="Proteomes" id="UP000006322">
    <property type="component" value="Unassembled WGS sequence"/>
</dbReference>
<dbReference type="PANTHER" id="PTHR46182:SF2">
    <property type="entry name" value="FI19480P1"/>
    <property type="match status" value="1"/>
</dbReference>
<dbReference type="SUPFAM" id="SSF49299">
    <property type="entry name" value="PKD domain"/>
    <property type="match status" value="1"/>
</dbReference>
<dbReference type="InterPro" id="IPR018247">
    <property type="entry name" value="EF_Hand_1_Ca_BS"/>
</dbReference>
<dbReference type="InterPro" id="IPR022409">
    <property type="entry name" value="PKD/Chitinase_dom"/>
</dbReference>
<dbReference type="Gene3D" id="2.60.40.10">
    <property type="entry name" value="Immunoglobulins"/>
    <property type="match status" value="5"/>
</dbReference>
<feature type="domain" description="PKD/Chitinase" evidence="1">
    <location>
        <begin position="1001"/>
        <end position="1092"/>
    </location>
</feature>
<proteinExistence type="predicted"/>
<dbReference type="AlphaFoldDB" id="K7ACU8"/>
<comment type="caution">
    <text evidence="2">The sequence shown here is derived from an EMBL/GenBank/DDBJ whole genome shotgun (WGS) entry which is preliminary data.</text>
</comment>
<dbReference type="InterPro" id="IPR035986">
    <property type="entry name" value="PKD_dom_sf"/>
</dbReference>
<dbReference type="CDD" id="cd00146">
    <property type="entry name" value="PKD"/>
    <property type="match status" value="1"/>
</dbReference>
<feature type="domain" description="PKD/Chitinase" evidence="1">
    <location>
        <begin position="609"/>
        <end position="703"/>
    </location>
</feature>
<dbReference type="InterPro" id="IPR007280">
    <property type="entry name" value="Peptidase_C_arc/bac"/>
</dbReference>
<gene>
    <name evidence="2" type="ORF">GPLA_2270</name>
</gene>
<evidence type="ECO:0000313" key="2">
    <source>
        <dbReference type="EMBL" id="GAC33175.1"/>
    </source>
</evidence>
<feature type="domain" description="PKD/Chitinase" evidence="1">
    <location>
        <begin position="820"/>
        <end position="896"/>
    </location>
</feature>
<reference evidence="3" key="1">
    <citation type="journal article" date="2014" name="Environ. Microbiol.">
        <title>Comparative genomics of the marine bacterial genus Glaciecola reveals the high degree of genomic diversity and genomic characteristic for cold adaptation.</title>
        <authorList>
            <person name="Qin Q.L."/>
            <person name="Xie B.B."/>
            <person name="Yu Y."/>
            <person name="Shu Y.L."/>
            <person name="Rong J.C."/>
            <person name="Zhang Y.J."/>
            <person name="Zhao D.L."/>
            <person name="Chen X.L."/>
            <person name="Zhang X.Y."/>
            <person name="Chen B."/>
            <person name="Zhou B.C."/>
            <person name="Zhang Y.Z."/>
        </authorList>
    </citation>
    <scope>NUCLEOTIDE SEQUENCE [LARGE SCALE GENOMIC DNA]</scope>
    <source>
        <strain evidence="3">LMG 21857</strain>
    </source>
</reference>
<dbReference type="SUPFAM" id="SSF89260">
    <property type="entry name" value="Collagen-binding domain"/>
    <property type="match status" value="1"/>
</dbReference>
<dbReference type="GO" id="GO:0031410">
    <property type="term" value="C:cytoplasmic vesicle"/>
    <property type="evidence" value="ECO:0007669"/>
    <property type="project" value="TreeGrafter"/>
</dbReference>
<dbReference type="Pfam" id="PF22352">
    <property type="entry name" value="K319L-like_PKD"/>
    <property type="match status" value="2"/>
</dbReference>
<dbReference type="OrthoDB" id="9806238at2"/>
<dbReference type="SMART" id="SM00089">
    <property type="entry name" value="PKD"/>
    <property type="match status" value="5"/>
</dbReference>
<keyword evidence="3" id="KW-1185">Reference proteome</keyword>
<protein>
    <submittedName>
        <fullName evidence="2">Peptidase</fullName>
    </submittedName>
</protein>
<evidence type="ECO:0000313" key="3">
    <source>
        <dbReference type="Proteomes" id="UP000006322"/>
    </source>
</evidence>
<dbReference type="Pfam" id="PF02010">
    <property type="entry name" value="REJ"/>
    <property type="match status" value="1"/>
</dbReference>
<organism evidence="2 3">
    <name type="scientific">Paraglaciecola polaris LMG 21857</name>
    <dbReference type="NCBI Taxonomy" id="1129793"/>
    <lineage>
        <taxon>Bacteria</taxon>
        <taxon>Pseudomonadati</taxon>
        <taxon>Pseudomonadota</taxon>
        <taxon>Gammaproteobacteria</taxon>
        <taxon>Alteromonadales</taxon>
        <taxon>Alteromonadaceae</taxon>
        <taxon>Paraglaciecola</taxon>
    </lineage>
</organism>
<dbReference type="GO" id="GO:0016020">
    <property type="term" value="C:membrane"/>
    <property type="evidence" value="ECO:0007669"/>
    <property type="project" value="TreeGrafter"/>
</dbReference>
<dbReference type="STRING" id="1129793.GPLA_2270"/>
<accession>K7ACU8</accession>
<sequence length="1157" mass="123046">MDTRNVTYNQRGPDAHIERASASLSNKASQRILPRSLQHYWLVLCSLLMLCMGASQVQAADLVNGDSVSGTISAAGQEDTWTFTATAGERINIQLVDLAAGDLFPLMTLYAPDGTRVGSASNYTVANLYNIAATQTGTYILLVQDGTSRREQVGNYEVHFAKSIGANENGTLNNGGVVSSDITLGDLDTWTFQATAGERLNIQIADVDNTGFFPFMTLYAPDGTRVGSASNYTAANLYNIAATQTGTYILLVQDGTSRREQVGNYEVHFAKSVGANENGPLINGGSVSSDITLGDLDTWTFEATAGENLNIQIADVDNTGFFPFMTLYAPDGSRVGSASNYTVANLYNVAATQTGTFTLLVQDGTSRRDEGGNYEVHFAKSLGANENGTLNNGGVVSSDITLGDLDTWTFEAVAGERLHIQLSDILRNLYFPFMTLYAPDGSRLGSASNYSVANLRNILAAQTGTYTLLVQDGTSRRDQISDYEIHFAKSLGANEHGKLSGAGSYFETVTQGDIDTFTFDGVVGDEVTLVMRELEVTNLNPFITLHNPDGSYFTNATHYSEAGVYSLSLPMNGTYTVVLSDGTSGRDQIGDYVLEYNLPTAAPDPQKPIASASSAPTVFKDQVIQLNGSGSFDPDEAPEALSFNWTLLSVPDSSVLTQSDMSNLDSVSASLQPDVYGEYRFELEVSDGLLSDSAIVTVTVVNRVPIAHAGEDQNVELDGLLQLDGSASSDADGDLLTYLWSVNSVPAGSSVGHLLNASSVNPSFTPDVAGDYEFTLAVSDGENTSPVDSVIVRVAEVNLAPQADVQTSGEMLTNTQILFDGSASFDNDNGPQALTFTWQVLSVPTGSAISTASLVSQGTPTTSFTADIAGSYVVQLSVSDGELTDVISVTVSINEVVVNQPPVADAGDDQQHELGGYAQVSAADSYDPDLRPEPLQFEWIFISVPQGSLLISSSIEVDLSGNAMFIPDVVGAYTLGVTVSDGEFTDSDSVVVTVSENQLPVAIAGDAQEIELSEIVILDGSASFDPDSAPQALTYAWLVILRPLNSVAVIANSNNELASITPDLAGQYIMQLTVSDGQASAVDDVTIQVNAAPQMCDLDGNDFVDSMDIRAIMQRRNTPANGDDDLADWDQNGLINVLDARGCTRECELMRCALKPE</sequence>
<name>K7ACU8_9ALTE</name>
<dbReference type="InterPro" id="IPR013783">
    <property type="entry name" value="Ig-like_fold"/>
</dbReference>